<gene>
    <name evidence="3" type="ORF">SCP_0508180</name>
</gene>
<dbReference type="SUPFAM" id="SSF52047">
    <property type="entry name" value="RNI-like"/>
    <property type="match status" value="1"/>
</dbReference>
<dbReference type="InterPro" id="IPR036047">
    <property type="entry name" value="F-box-like_dom_sf"/>
</dbReference>
<protein>
    <recommendedName>
        <fullName evidence="2">F-box domain-containing protein</fullName>
    </recommendedName>
</protein>
<evidence type="ECO:0000313" key="4">
    <source>
        <dbReference type="Proteomes" id="UP000287166"/>
    </source>
</evidence>
<evidence type="ECO:0000256" key="1">
    <source>
        <dbReference type="SAM" id="Coils"/>
    </source>
</evidence>
<proteinExistence type="predicted"/>
<dbReference type="Gene3D" id="1.20.1280.50">
    <property type="match status" value="1"/>
</dbReference>
<dbReference type="SUPFAM" id="SSF81383">
    <property type="entry name" value="F-box domain"/>
    <property type="match status" value="1"/>
</dbReference>
<dbReference type="AlphaFoldDB" id="A0A401GNI5"/>
<accession>A0A401GNI5</accession>
<dbReference type="EMBL" id="BFAD01000005">
    <property type="protein sequence ID" value="GBE83762.1"/>
    <property type="molecule type" value="Genomic_DNA"/>
</dbReference>
<organism evidence="3 4">
    <name type="scientific">Sparassis crispa</name>
    <dbReference type="NCBI Taxonomy" id="139825"/>
    <lineage>
        <taxon>Eukaryota</taxon>
        <taxon>Fungi</taxon>
        <taxon>Dikarya</taxon>
        <taxon>Basidiomycota</taxon>
        <taxon>Agaricomycotina</taxon>
        <taxon>Agaricomycetes</taxon>
        <taxon>Polyporales</taxon>
        <taxon>Sparassidaceae</taxon>
        <taxon>Sparassis</taxon>
    </lineage>
</organism>
<dbReference type="OrthoDB" id="3181259at2759"/>
<dbReference type="PANTHER" id="PTHR38926">
    <property type="entry name" value="F-BOX DOMAIN CONTAINING PROTEIN, EXPRESSED"/>
    <property type="match status" value="1"/>
</dbReference>
<dbReference type="Proteomes" id="UP000287166">
    <property type="component" value="Unassembled WGS sequence"/>
</dbReference>
<sequence length="508" mass="57636">MDEALSFEDLGVWDDLLDDGVSSAGSDEEFPDPRSIDPRITPPDVVEIDRCLAELEAELARLRMKKAHILASRALIYRLPAEIMSRIFEFGVHDVPELLTVLSLVCRHWRELALATPSLWTYIILKSPWNIPSFVCKLRVFLARAQMCKLLIDIDQNYLDFEELQEVMVELRPHFARCFSFRLSSPSWDFVSSMREYLADLGPSLEMLHLRIHGSNLLESMPYRTLLAPECSRLKSIVLEHIPLACIYQCHFSALRRLYLMRDLQYRDRRGHNGRFGIFFKDLVTTLRATPTIEEVRFQSVAFLVEGNEEVFQSDPAVTIIPSLRVLSFYLVDSPNIALFLESTSLPALTRLSVNMEPSSDENMHWLSCMSSALRSRSPSLRQLDLRACNIDGTALVSFVRALHQLPQLTALSLSSPRLGPLSMQFFELLAAGPATTGAWILPQLRALCVQQCGEITGHELLRVVRARRDTAISDANGICFLKIAHCEGLDEEVLEQLRSVVHTVRVI</sequence>
<dbReference type="InterPro" id="IPR001810">
    <property type="entry name" value="F-box_dom"/>
</dbReference>
<dbReference type="InParanoid" id="A0A401GNI5"/>
<name>A0A401GNI5_9APHY</name>
<dbReference type="STRING" id="139825.A0A401GNI5"/>
<dbReference type="Gene3D" id="3.80.10.10">
    <property type="entry name" value="Ribonuclease Inhibitor"/>
    <property type="match status" value="1"/>
</dbReference>
<evidence type="ECO:0000313" key="3">
    <source>
        <dbReference type="EMBL" id="GBE83762.1"/>
    </source>
</evidence>
<feature type="coiled-coil region" evidence="1">
    <location>
        <begin position="45"/>
        <end position="72"/>
    </location>
</feature>
<feature type="domain" description="F-box" evidence="2">
    <location>
        <begin position="77"/>
        <end position="124"/>
    </location>
</feature>
<dbReference type="PANTHER" id="PTHR38926:SF72">
    <property type="entry name" value="IM:7136021-RELATED"/>
    <property type="match status" value="1"/>
</dbReference>
<dbReference type="Pfam" id="PF12937">
    <property type="entry name" value="F-box-like"/>
    <property type="match status" value="1"/>
</dbReference>
<dbReference type="RefSeq" id="XP_027614675.1">
    <property type="nucleotide sequence ID" value="XM_027758874.1"/>
</dbReference>
<keyword evidence="4" id="KW-1185">Reference proteome</keyword>
<dbReference type="GeneID" id="38780679"/>
<reference evidence="3 4" key="1">
    <citation type="journal article" date="2018" name="Sci. Rep.">
        <title>Genome sequence of the cauliflower mushroom Sparassis crispa (Hanabiratake) and its association with beneficial usage.</title>
        <authorList>
            <person name="Kiyama R."/>
            <person name="Furutani Y."/>
            <person name="Kawaguchi K."/>
            <person name="Nakanishi T."/>
        </authorList>
    </citation>
    <scope>NUCLEOTIDE SEQUENCE [LARGE SCALE GENOMIC DNA]</scope>
</reference>
<evidence type="ECO:0000259" key="2">
    <source>
        <dbReference type="Pfam" id="PF12937"/>
    </source>
</evidence>
<comment type="caution">
    <text evidence="3">The sequence shown here is derived from an EMBL/GenBank/DDBJ whole genome shotgun (WGS) entry which is preliminary data.</text>
</comment>
<dbReference type="InterPro" id="IPR032675">
    <property type="entry name" value="LRR_dom_sf"/>
</dbReference>
<keyword evidence="1" id="KW-0175">Coiled coil</keyword>